<dbReference type="InterPro" id="IPR029063">
    <property type="entry name" value="SAM-dependent_MTases_sf"/>
</dbReference>
<organism evidence="3 4">
    <name type="scientific">Rhodococcus daqingensis</name>
    <dbReference type="NCBI Taxonomy" id="2479363"/>
    <lineage>
        <taxon>Bacteria</taxon>
        <taxon>Bacillati</taxon>
        <taxon>Actinomycetota</taxon>
        <taxon>Actinomycetes</taxon>
        <taxon>Mycobacteriales</taxon>
        <taxon>Nocardiaceae</taxon>
        <taxon>Rhodococcus</taxon>
    </lineage>
</organism>
<evidence type="ECO:0000313" key="3">
    <source>
        <dbReference type="EMBL" id="MFC7448799.1"/>
    </source>
</evidence>
<evidence type="ECO:0000313" key="4">
    <source>
        <dbReference type="Proteomes" id="UP001596484"/>
    </source>
</evidence>
<dbReference type="PANTHER" id="PTHR43861">
    <property type="entry name" value="TRANS-ACONITATE 2-METHYLTRANSFERASE-RELATED"/>
    <property type="match status" value="1"/>
</dbReference>
<dbReference type="GO" id="GO:0032259">
    <property type="term" value="P:methylation"/>
    <property type="evidence" value="ECO:0007669"/>
    <property type="project" value="UniProtKB-KW"/>
</dbReference>
<dbReference type="GO" id="GO:0008168">
    <property type="term" value="F:methyltransferase activity"/>
    <property type="evidence" value="ECO:0007669"/>
    <property type="project" value="UniProtKB-KW"/>
</dbReference>
<dbReference type="EC" id="2.1.1.-" evidence="3"/>
<keyword evidence="4" id="KW-1185">Reference proteome</keyword>
<dbReference type="Gene3D" id="3.40.50.150">
    <property type="entry name" value="Vaccinia Virus protein VP39"/>
    <property type="match status" value="1"/>
</dbReference>
<protein>
    <submittedName>
        <fullName evidence="3">Class I SAM-dependent methyltransferase</fullName>
        <ecNumber evidence="3">2.1.1.-</ecNumber>
    </submittedName>
</protein>
<dbReference type="EMBL" id="JBHTCS010000014">
    <property type="protein sequence ID" value="MFC7448799.1"/>
    <property type="molecule type" value="Genomic_DNA"/>
</dbReference>
<dbReference type="RefSeq" id="WP_378405223.1">
    <property type="nucleotide sequence ID" value="NZ_JBHTCS010000014.1"/>
</dbReference>
<comment type="caution">
    <text evidence="3">The sequence shown here is derived from an EMBL/GenBank/DDBJ whole genome shotgun (WGS) entry which is preliminary data.</text>
</comment>
<dbReference type="Proteomes" id="UP001596484">
    <property type="component" value="Unassembled WGS sequence"/>
</dbReference>
<dbReference type="Pfam" id="PF08484">
    <property type="entry name" value="Methyltransf_14"/>
    <property type="match status" value="1"/>
</dbReference>
<dbReference type="Gene3D" id="3.40.50.720">
    <property type="entry name" value="NAD(P)-binding Rossmann-like Domain"/>
    <property type="match status" value="1"/>
</dbReference>
<evidence type="ECO:0000259" key="2">
    <source>
        <dbReference type="Pfam" id="PF08484"/>
    </source>
</evidence>
<accession>A0ABW2RZC5</accession>
<dbReference type="Gene3D" id="6.10.250.3100">
    <property type="match status" value="1"/>
</dbReference>
<keyword evidence="3" id="KW-0489">Methyltransferase</keyword>
<keyword evidence="3" id="KW-0808">Transferase</keyword>
<feature type="domain" description="C-methyltransferase" evidence="2">
    <location>
        <begin position="243"/>
        <end position="401"/>
    </location>
</feature>
<evidence type="ECO:0000259" key="1">
    <source>
        <dbReference type="Pfam" id="PF08421"/>
    </source>
</evidence>
<dbReference type="Gene3D" id="6.20.50.110">
    <property type="entry name" value="Methyltransferase, zinc-binding domain"/>
    <property type="match status" value="1"/>
</dbReference>
<feature type="domain" description="Methyltransferase putative zinc binding" evidence="1">
    <location>
        <begin position="3"/>
        <end position="64"/>
    </location>
</feature>
<sequence>MRCRLCSSNRLLGILDLGATPPCEKFLTADELDCPEPTYPLHLRLCEDCLLLQIPALITPEDTFTEYAYYSSFSDTWVEHARRFVDDAVARLGLDEHTLVIEVASNDGYLLQHVVAAGIPCLGIEPSHNVGAAARARGVPTMTEFLDEQLAASTCAEYGAATLVVANNVYAHIPDLIGFTRALRALVADDGWVSIEVHHAMNLVALGQFDTVYHEHFQYYTLLSAARALATAGLAVVDVESLPTHGGSIRIWARPDVAADQPSPRVRALLSAEEQAGLHDTAGYLHLAGLAQSVRHELLRFLLDCRDQGKTVVGYGAPGKGNTLLNYCGIRSDLLEYTVDRNPYKQGRFTPGTRIPILDPRQIAKDRPDVVLALPWNLEPEITEQLRYITEWGGELMFPLPRLHPAAA</sequence>
<dbReference type="Pfam" id="PF08421">
    <property type="entry name" value="Methyltransf_13"/>
    <property type="match status" value="1"/>
</dbReference>
<gene>
    <name evidence="3" type="ORF">ACFQS9_12950</name>
</gene>
<dbReference type="InterPro" id="IPR013691">
    <property type="entry name" value="MeTrfase_14"/>
</dbReference>
<dbReference type="SUPFAM" id="SSF53335">
    <property type="entry name" value="S-adenosyl-L-methionine-dependent methyltransferases"/>
    <property type="match status" value="1"/>
</dbReference>
<proteinExistence type="predicted"/>
<reference evidence="4" key="1">
    <citation type="journal article" date="2019" name="Int. J. Syst. Evol. Microbiol.">
        <title>The Global Catalogue of Microorganisms (GCM) 10K type strain sequencing project: providing services to taxonomists for standard genome sequencing and annotation.</title>
        <authorList>
            <consortium name="The Broad Institute Genomics Platform"/>
            <consortium name="The Broad Institute Genome Sequencing Center for Infectious Disease"/>
            <person name="Wu L."/>
            <person name="Ma J."/>
        </authorList>
    </citation>
    <scope>NUCLEOTIDE SEQUENCE [LARGE SCALE GENOMIC DNA]</scope>
    <source>
        <strain evidence="4">ICMP 19430</strain>
    </source>
</reference>
<dbReference type="InterPro" id="IPR038576">
    <property type="entry name" value="Methyltransf_Zn-bd_dom_put_sf"/>
</dbReference>
<dbReference type="PANTHER" id="PTHR43861:SF5">
    <property type="entry name" value="BLL5978 PROTEIN"/>
    <property type="match status" value="1"/>
</dbReference>
<dbReference type="InterPro" id="IPR013630">
    <property type="entry name" value="Methyltransf_Zn-bd_dom_put"/>
</dbReference>
<name>A0ABW2RZC5_9NOCA</name>
<dbReference type="Pfam" id="PF13489">
    <property type="entry name" value="Methyltransf_23"/>
    <property type="match status" value="1"/>
</dbReference>